<evidence type="ECO:0000313" key="4">
    <source>
        <dbReference type="Proteomes" id="UP000177096"/>
    </source>
</evidence>
<dbReference type="Pfam" id="PF00534">
    <property type="entry name" value="Glycos_transf_1"/>
    <property type="match status" value="1"/>
</dbReference>
<dbReference type="EMBL" id="MHWM01000007">
    <property type="protein sequence ID" value="OHB09293.1"/>
    <property type="molecule type" value="Genomic_DNA"/>
</dbReference>
<evidence type="ECO:0008006" key="5">
    <source>
        <dbReference type="Google" id="ProtNLM"/>
    </source>
</evidence>
<gene>
    <name evidence="3" type="ORF">A3I86_02175</name>
</gene>
<dbReference type="Pfam" id="PF13439">
    <property type="entry name" value="Glyco_transf_4"/>
    <property type="match status" value="1"/>
</dbReference>
<dbReference type="SUPFAM" id="SSF53756">
    <property type="entry name" value="UDP-Glycosyltransferase/glycogen phosphorylase"/>
    <property type="match status" value="1"/>
</dbReference>
<accession>A0A1G2UIR2</accession>
<comment type="caution">
    <text evidence="3">The sequence shown here is derived from an EMBL/GenBank/DDBJ whole genome shotgun (WGS) entry which is preliminary data.</text>
</comment>
<proteinExistence type="predicted"/>
<dbReference type="GO" id="GO:0016757">
    <property type="term" value="F:glycosyltransferase activity"/>
    <property type="evidence" value="ECO:0007669"/>
    <property type="project" value="InterPro"/>
</dbReference>
<dbReference type="PANTHER" id="PTHR45947:SF13">
    <property type="entry name" value="TRANSFERASE"/>
    <property type="match status" value="1"/>
</dbReference>
<feature type="domain" description="Glycosyltransferase subfamily 4-like N-terminal" evidence="2">
    <location>
        <begin position="15"/>
        <end position="207"/>
    </location>
</feature>
<dbReference type="InterPro" id="IPR028098">
    <property type="entry name" value="Glyco_trans_4-like_N"/>
</dbReference>
<protein>
    <recommendedName>
        <fullName evidence="5">Glycosyltransferase subfamily 4-like N-terminal domain-containing protein</fullName>
    </recommendedName>
</protein>
<dbReference type="PANTHER" id="PTHR45947">
    <property type="entry name" value="SULFOQUINOVOSYL TRANSFERASE SQD2"/>
    <property type="match status" value="1"/>
</dbReference>
<dbReference type="CDD" id="cd03801">
    <property type="entry name" value="GT4_PimA-like"/>
    <property type="match status" value="1"/>
</dbReference>
<reference evidence="3 4" key="1">
    <citation type="journal article" date="2016" name="Nat. Commun.">
        <title>Thousands of microbial genomes shed light on interconnected biogeochemical processes in an aquifer system.</title>
        <authorList>
            <person name="Anantharaman K."/>
            <person name="Brown C.T."/>
            <person name="Hug L.A."/>
            <person name="Sharon I."/>
            <person name="Castelle C.J."/>
            <person name="Probst A.J."/>
            <person name="Thomas B.C."/>
            <person name="Singh A."/>
            <person name="Wilkins M.J."/>
            <person name="Karaoz U."/>
            <person name="Brodie E.L."/>
            <person name="Williams K.H."/>
            <person name="Hubbard S.S."/>
            <person name="Banfield J.F."/>
        </authorList>
    </citation>
    <scope>NUCLEOTIDE SEQUENCE [LARGE SCALE GENOMIC DNA]</scope>
</reference>
<dbReference type="AlphaFoldDB" id="A0A1G2UIR2"/>
<dbReference type="Proteomes" id="UP000177096">
    <property type="component" value="Unassembled WGS sequence"/>
</dbReference>
<dbReference type="InterPro" id="IPR050194">
    <property type="entry name" value="Glycosyltransferase_grp1"/>
</dbReference>
<organism evidence="3 4">
    <name type="scientific">Candidatus Zambryskibacteria bacterium RIFCSPLOWO2_02_FULL_39_14</name>
    <dbReference type="NCBI Taxonomy" id="1802769"/>
    <lineage>
        <taxon>Bacteria</taxon>
        <taxon>Candidatus Zambryskiibacteriota</taxon>
    </lineage>
</organism>
<evidence type="ECO:0000259" key="2">
    <source>
        <dbReference type="Pfam" id="PF13439"/>
    </source>
</evidence>
<sequence>MKIVFLSDDFPPESFGGAGISTYELAKGVQNAGHEVFVITTVRSEKEASLSDYDGLKVYKIINNYPEKWRAYRGLYNPPVIREVKKILKKINPDVVHANNIHYYLSYHSLKIAKKYSKAVILTFRDTMAITYGKLQTKKYIEDFDVRISWLDNLKQAKKRWNPFRNIIIKSYLTYVDKLFSVSNVLKKALEENGIKNVETLHTGIDTLEYEVSSERENKKIVFFAGRLSEAKGGLVATKVMEKVLKEIPDAIFFTAGTGGKWLNREEMKRTLANSRVILVPSVYLDPFPRAVLEGMAVGKPVVGTCFGGTPEAIVDGVTGYVVNPFNIELMTEKICDLLKDEVKARSLGKAGRERVRDKFNLEQKVKEYLDWYKHLVHIS</sequence>
<evidence type="ECO:0000259" key="1">
    <source>
        <dbReference type="Pfam" id="PF00534"/>
    </source>
</evidence>
<dbReference type="InterPro" id="IPR001296">
    <property type="entry name" value="Glyco_trans_1"/>
</dbReference>
<name>A0A1G2UIR2_9BACT</name>
<feature type="domain" description="Glycosyl transferase family 1" evidence="1">
    <location>
        <begin position="263"/>
        <end position="355"/>
    </location>
</feature>
<evidence type="ECO:0000313" key="3">
    <source>
        <dbReference type="EMBL" id="OHB09293.1"/>
    </source>
</evidence>
<dbReference type="Gene3D" id="3.40.50.2000">
    <property type="entry name" value="Glycogen Phosphorylase B"/>
    <property type="match status" value="3"/>
</dbReference>